<dbReference type="InterPro" id="IPR013324">
    <property type="entry name" value="RNA_pol_sigma_r3/r4-like"/>
</dbReference>
<reference evidence="7 8" key="1">
    <citation type="submission" date="2018-06" db="EMBL/GenBank/DDBJ databases">
        <title>Genome conservation of Clostridium tetani.</title>
        <authorList>
            <person name="Bruggemann H."/>
            <person name="Popoff M.R."/>
        </authorList>
    </citation>
    <scope>NUCLEOTIDE SEQUENCE [LARGE SCALE GENOMIC DNA]</scope>
    <source>
        <strain evidence="7 8">2017.061</strain>
    </source>
</reference>
<evidence type="ECO:0000256" key="3">
    <source>
        <dbReference type="ARBA" id="ARBA00023082"/>
    </source>
</evidence>
<keyword evidence="3" id="KW-0731">Sigma factor</keyword>
<dbReference type="InterPro" id="IPR014284">
    <property type="entry name" value="RNA_pol_sigma-70_dom"/>
</dbReference>
<dbReference type="InterPro" id="IPR039425">
    <property type="entry name" value="RNA_pol_sigma-70-like"/>
</dbReference>
<comment type="caution">
    <text evidence="7">The sequence shown here is derived from an EMBL/GenBank/DDBJ whole genome shotgun (WGS) entry which is preliminary data.</text>
</comment>
<dbReference type="SUPFAM" id="SSF88659">
    <property type="entry name" value="Sigma3 and sigma4 domains of RNA polymerase sigma factors"/>
    <property type="match status" value="1"/>
</dbReference>
<dbReference type="EMBL" id="QMAP01000014">
    <property type="protein sequence ID" value="RXI45096.1"/>
    <property type="molecule type" value="Genomic_DNA"/>
</dbReference>
<evidence type="ECO:0000256" key="1">
    <source>
        <dbReference type="ARBA" id="ARBA00010641"/>
    </source>
</evidence>
<name>A0A4Q0VA57_CLOTA</name>
<dbReference type="PANTHER" id="PTHR43133:SF51">
    <property type="entry name" value="RNA POLYMERASE SIGMA FACTOR"/>
    <property type="match status" value="1"/>
</dbReference>
<evidence type="ECO:0000259" key="6">
    <source>
        <dbReference type="Pfam" id="PF08281"/>
    </source>
</evidence>
<comment type="similarity">
    <text evidence="1">Belongs to the sigma-70 factor family. ECF subfamily.</text>
</comment>
<dbReference type="Proteomes" id="UP000290921">
    <property type="component" value="Unassembled WGS sequence"/>
</dbReference>
<dbReference type="Gene3D" id="1.10.10.10">
    <property type="entry name" value="Winged helix-like DNA-binding domain superfamily/Winged helix DNA-binding domain"/>
    <property type="match status" value="1"/>
</dbReference>
<dbReference type="GO" id="GO:0006352">
    <property type="term" value="P:DNA-templated transcription initiation"/>
    <property type="evidence" value="ECO:0007669"/>
    <property type="project" value="InterPro"/>
</dbReference>
<dbReference type="NCBIfam" id="TIGR02937">
    <property type="entry name" value="sigma70-ECF"/>
    <property type="match status" value="1"/>
</dbReference>
<organism evidence="7 8">
    <name type="scientific">Clostridium tetani</name>
    <dbReference type="NCBI Taxonomy" id="1513"/>
    <lineage>
        <taxon>Bacteria</taxon>
        <taxon>Bacillati</taxon>
        <taxon>Bacillota</taxon>
        <taxon>Clostridia</taxon>
        <taxon>Eubacteriales</taxon>
        <taxon>Clostridiaceae</taxon>
        <taxon>Clostridium</taxon>
    </lineage>
</organism>
<dbReference type="GO" id="GO:0016987">
    <property type="term" value="F:sigma factor activity"/>
    <property type="evidence" value="ECO:0007669"/>
    <property type="project" value="UniProtKB-KW"/>
</dbReference>
<sequence>MVLSLGGDIMEFIQDVKSSQAGNKASFVKLIRHYEKYFYVVSKSILDKDEDCADAIQETILNCYKNIKSLNDPKCFKAWFTKCLINNCYKILKNNKKIILLDEIEDEKYSKDEFSLVELNYLLSTLDEDLKTVIFLYYFEDLSVKDISNAINVKEGTVKSRLHRARTKLYDILRKDGEAVSYERQVNR</sequence>
<dbReference type="InterPro" id="IPR013249">
    <property type="entry name" value="RNA_pol_sigma70_r4_t2"/>
</dbReference>
<dbReference type="Pfam" id="PF08281">
    <property type="entry name" value="Sigma70_r4_2"/>
    <property type="match status" value="1"/>
</dbReference>
<evidence type="ECO:0000256" key="2">
    <source>
        <dbReference type="ARBA" id="ARBA00023015"/>
    </source>
</evidence>
<evidence type="ECO:0000256" key="4">
    <source>
        <dbReference type="ARBA" id="ARBA00023163"/>
    </source>
</evidence>
<dbReference type="PANTHER" id="PTHR43133">
    <property type="entry name" value="RNA POLYMERASE ECF-TYPE SIGMA FACTO"/>
    <property type="match status" value="1"/>
</dbReference>
<proteinExistence type="inferred from homology"/>
<protein>
    <submittedName>
        <fullName evidence="7">RNA polymerase</fullName>
    </submittedName>
</protein>
<keyword evidence="4" id="KW-0804">Transcription</keyword>
<dbReference type="Pfam" id="PF04542">
    <property type="entry name" value="Sigma70_r2"/>
    <property type="match status" value="1"/>
</dbReference>
<dbReference type="GO" id="GO:0003677">
    <property type="term" value="F:DNA binding"/>
    <property type="evidence" value="ECO:0007669"/>
    <property type="project" value="InterPro"/>
</dbReference>
<dbReference type="InterPro" id="IPR007627">
    <property type="entry name" value="RNA_pol_sigma70_r2"/>
</dbReference>
<dbReference type="Gene3D" id="1.10.1740.10">
    <property type="match status" value="1"/>
</dbReference>
<dbReference type="InterPro" id="IPR036388">
    <property type="entry name" value="WH-like_DNA-bd_sf"/>
</dbReference>
<keyword evidence="2" id="KW-0805">Transcription regulation</keyword>
<accession>A0A4Q0VA57</accession>
<dbReference type="CDD" id="cd06171">
    <property type="entry name" value="Sigma70_r4"/>
    <property type="match status" value="1"/>
</dbReference>
<dbReference type="InterPro" id="IPR013325">
    <property type="entry name" value="RNA_pol_sigma_r2"/>
</dbReference>
<evidence type="ECO:0000313" key="7">
    <source>
        <dbReference type="EMBL" id="RXI45096.1"/>
    </source>
</evidence>
<gene>
    <name evidence="7" type="ORF">DP130_12650</name>
</gene>
<evidence type="ECO:0000313" key="8">
    <source>
        <dbReference type="Proteomes" id="UP000290921"/>
    </source>
</evidence>
<evidence type="ECO:0000259" key="5">
    <source>
        <dbReference type="Pfam" id="PF04542"/>
    </source>
</evidence>
<feature type="domain" description="RNA polymerase sigma-70 region 2" evidence="5">
    <location>
        <begin position="30"/>
        <end position="96"/>
    </location>
</feature>
<dbReference type="AlphaFoldDB" id="A0A4Q0VA57"/>
<feature type="domain" description="RNA polymerase sigma factor 70 region 4 type 2" evidence="6">
    <location>
        <begin position="118"/>
        <end position="169"/>
    </location>
</feature>
<dbReference type="SUPFAM" id="SSF88946">
    <property type="entry name" value="Sigma2 domain of RNA polymerase sigma factors"/>
    <property type="match status" value="1"/>
</dbReference>